<evidence type="ECO:0000313" key="5">
    <source>
        <dbReference type="Proteomes" id="UP000886998"/>
    </source>
</evidence>
<dbReference type="EMBL" id="BMAV01025473">
    <property type="protein sequence ID" value="GFS41691.1"/>
    <property type="molecule type" value="Genomic_DNA"/>
</dbReference>
<dbReference type="Pfam" id="PF17921">
    <property type="entry name" value="Integrase_H2C2"/>
    <property type="match status" value="1"/>
</dbReference>
<evidence type="ECO:0000313" key="4">
    <source>
        <dbReference type="EMBL" id="GFY58624.1"/>
    </source>
</evidence>
<feature type="compositionally biased region" description="Basic and acidic residues" evidence="1">
    <location>
        <begin position="220"/>
        <end position="229"/>
    </location>
</feature>
<dbReference type="Proteomes" id="UP000886998">
    <property type="component" value="Unassembled WGS sequence"/>
</dbReference>
<dbReference type="OrthoDB" id="10055784at2759"/>
<dbReference type="PANTHER" id="PTHR47331">
    <property type="entry name" value="PHD-TYPE DOMAIN-CONTAINING PROTEIN"/>
    <property type="match status" value="1"/>
</dbReference>
<gene>
    <name evidence="3" type="primary">AVEN_248357_1</name>
    <name evidence="4" type="ORF">TNIN_377901</name>
    <name evidence="3" type="ORF">TNIN_42391</name>
</gene>
<organism evidence="3 5">
    <name type="scientific">Trichonephila inaurata madagascariensis</name>
    <dbReference type="NCBI Taxonomy" id="2747483"/>
    <lineage>
        <taxon>Eukaryota</taxon>
        <taxon>Metazoa</taxon>
        <taxon>Ecdysozoa</taxon>
        <taxon>Arthropoda</taxon>
        <taxon>Chelicerata</taxon>
        <taxon>Arachnida</taxon>
        <taxon>Araneae</taxon>
        <taxon>Araneomorphae</taxon>
        <taxon>Entelegynae</taxon>
        <taxon>Araneoidea</taxon>
        <taxon>Nephilidae</taxon>
        <taxon>Trichonephila</taxon>
        <taxon>Trichonephila inaurata</taxon>
    </lineage>
</organism>
<evidence type="ECO:0000256" key="1">
    <source>
        <dbReference type="SAM" id="MobiDB-lite"/>
    </source>
</evidence>
<dbReference type="EMBL" id="BMAV01012183">
    <property type="protein sequence ID" value="GFY58624.1"/>
    <property type="molecule type" value="Genomic_DNA"/>
</dbReference>
<dbReference type="InterPro" id="IPR041588">
    <property type="entry name" value="Integrase_H2C2"/>
</dbReference>
<protein>
    <submittedName>
        <fullName evidence="3">Integrase_H2C2 domain-containing protein</fullName>
    </submittedName>
</protein>
<dbReference type="AlphaFoldDB" id="A0A8X6J706"/>
<feature type="region of interest" description="Disordered" evidence="1">
    <location>
        <begin position="214"/>
        <end position="267"/>
    </location>
</feature>
<evidence type="ECO:0000259" key="2">
    <source>
        <dbReference type="Pfam" id="PF17921"/>
    </source>
</evidence>
<accession>A0A8X6J706</accession>
<name>A0A8X6J706_9ARAC</name>
<dbReference type="Gene3D" id="1.10.340.70">
    <property type="match status" value="1"/>
</dbReference>
<proteinExistence type="predicted"/>
<evidence type="ECO:0000313" key="3">
    <source>
        <dbReference type="EMBL" id="GFS41691.1"/>
    </source>
</evidence>
<feature type="domain" description="Integrase zinc-binding" evidence="2">
    <location>
        <begin position="91"/>
        <end position="139"/>
    </location>
</feature>
<keyword evidence="5" id="KW-1185">Reference proteome</keyword>
<comment type="caution">
    <text evidence="3">The sequence shown here is derived from an EMBL/GenBank/DDBJ whole genome shotgun (WGS) entry which is preliminary data.</text>
</comment>
<sequence length="267" mass="30198">MVAWMLRVLNNAKKTSRIISELKSKEIQSVKLSVIIIVHREKLSELKEKYASSIQFSKEFGIVKVKTKLILGEDSDDFQGPVVPPDHPIMRLYIEHAHKTMMQSGVQTTLNWIREHYWVPRGRRIVREVVSKCVVCKIHSSKPVQPDTTPLPLDTLAAFQVTGVDLAGALYLRQGYGIERVAKLQVGNGFIRLLQRLYPLEMSVSDLPSDIALGENFPEPNKDSDRLKSPEVPSSNPPAPNPVPEISRPVKQTRCGRRIVPRQRLNL</sequence>
<reference evidence="3" key="1">
    <citation type="submission" date="2020-08" db="EMBL/GenBank/DDBJ databases">
        <title>Multicomponent nature underlies the extraordinary mechanical properties of spider dragline silk.</title>
        <authorList>
            <person name="Kono N."/>
            <person name="Nakamura H."/>
            <person name="Mori M."/>
            <person name="Yoshida Y."/>
            <person name="Ohtoshi R."/>
            <person name="Malay A.D."/>
            <person name="Moran D.A.P."/>
            <person name="Tomita M."/>
            <person name="Numata K."/>
            <person name="Arakawa K."/>
        </authorList>
    </citation>
    <scope>NUCLEOTIDE SEQUENCE</scope>
</reference>